<dbReference type="Gene3D" id="3.40.50.10540">
    <property type="entry name" value="Crotonobetainyl-coa:carnitine coa-transferase, domain 1"/>
    <property type="match status" value="1"/>
</dbReference>
<dbReference type="PANTHER" id="PTHR48207">
    <property type="entry name" value="SUCCINATE--HYDROXYMETHYLGLUTARATE COA-TRANSFERASE"/>
    <property type="match status" value="1"/>
</dbReference>
<dbReference type="SUPFAM" id="SSF89796">
    <property type="entry name" value="CoA-transferase family III (CaiB/BaiF)"/>
    <property type="match status" value="1"/>
</dbReference>
<dbReference type="InterPro" id="IPR044855">
    <property type="entry name" value="CoA-Trfase_III_dom3_sf"/>
</dbReference>
<evidence type="ECO:0000313" key="2">
    <source>
        <dbReference type="EMBL" id="SAK54151.1"/>
    </source>
</evidence>
<dbReference type="InterPro" id="IPR023606">
    <property type="entry name" value="CoA-Trfase_III_dom_1_sf"/>
</dbReference>
<sequence length="412" mass="44173">MNDTLQQGALTGLRVLDLSRVLAGPWSGQLLADLGADVVKVERPGAGDDTRAWGPPWLSDADGQATGESAYFLSANRNKRSVTIDISEPEGQRIVKQLASKADVVLENFKVGGLAQYGLDYASLKAANPRLIYCSITGFGQTGPYAPRAGYDFLIQGMGGLMSLTGRADGTEGEGPLKVGVALTDVMTGLYATVAVLAALARRERSGEGQHIDLSLLDVQIACLANQAANYLVGGMVPRRMGNAHPSIVPYQDFPTADGYMIIAVGNDGQFAKLCKSLGRPEWAGDARFATNPQRVQHREELIALLRGVTVGRTTDEWVAVMEAAGVPCGPINSLDKVFADPHVQAREMRVEMPHALAEQVSLVANPIRMSESPVQYRRSPPTLGEHTEEVLSGWLDMTSADIADLHLKKIV</sequence>
<keyword evidence="1" id="KW-0808">Transferase</keyword>
<evidence type="ECO:0000256" key="1">
    <source>
        <dbReference type="ARBA" id="ARBA00022679"/>
    </source>
</evidence>
<accession>A0A158A8L0</accession>
<dbReference type="Gene3D" id="3.30.1540.10">
    <property type="entry name" value="formyl-coa transferase, domain 3"/>
    <property type="match status" value="1"/>
</dbReference>
<dbReference type="GO" id="GO:0008410">
    <property type="term" value="F:CoA-transferase activity"/>
    <property type="evidence" value="ECO:0007669"/>
    <property type="project" value="TreeGrafter"/>
</dbReference>
<dbReference type="PANTHER" id="PTHR48207:SF3">
    <property type="entry name" value="SUCCINATE--HYDROXYMETHYLGLUTARATE COA-TRANSFERASE"/>
    <property type="match status" value="1"/>
</dbReference>
<organism evidence="2 3">
    <name type="scientific">Caballeronia hypogeia</name>
    <dbReference type="NCBI Taxonomy" id="1777140"/>
    <lineage>
        <taxon>Bacteria</taxon>
        <taxon>Pseudomonadati</taxon>
        <taxon>Pseudomonadota</taxon>
        <taxon>Betaproteobacteria</taxon>
        <taxon>Burkholderiales</taxon>
        <taxon>Burkholderiaceae</taxon>
        <taxon>Caballeronia</taxon>
    </lineage>
</organism>
<dbReference type="EMBL" id="FCOA02000004">
    <property type="protein sequence ID" value="SAK54151.1"/>
    <property type="molecule type" value="Genomic_DNA"/>
</dbReference>
<dbReference type="RefSeq" id="WP_061167316.1">
    <property type="nucleotide sequence ID" value="NZ_FCOA02000004.1"/>
</dbReference>
<proteinExistence type="predicted"/>
<comment type="caution">
    <text evidence="2">The sequence shown here is derived from an EMBL/GenBank/DDBJ whole genome shotgun (WGS) entry which is preliminary data.</text>
</comment>
<dbReference type="Proteomes" id="UP000054851">
    <property type="component" value="Unassembled WGS sequence"/>
</dbReference>
<dbReference type="InterPro" id="IPR003673">
    <property type="entry name" value="CoA-Trfase_fam_III"/>
</dbReference>
<dbReference type="STRING" id="1777140.AWB79_02104"/>
<protein>
    <submittedName>
        <fullName evidence="2">Lipid metabolism-like protein</fullName>
    </submittedName>
</protein>
<reference evidence="2" key="1">
    <citation type="submission" date="2016-01" db="EMBL/GenBank/DDBJ databases">
        <authorList>
            <person name="Peeters C."/>
        </authorList>
    </citation>
    <scope>NUCLEOTIDE SEQUENCE</scope>
    <source>
        <strain evidence="2">LMG 29322</strain>
    </source>
</reference>
<dbReference type="OrthoDB" id="5294844at2"/>
<dbReference type="InterPro" id="IPR050483">
    <property type="entry name" value="CoA-transferase_III_domain"/>
</dbReference>
<dbReference type="AlphaFoldDB" id="A0A158A8L0"/>
<dbReference type="Pfam" id="PF02515">
    <property type="entry name" value="CoA_transf_3"/>
    <property type="match status" value="1"/>
</dbReference>
<evidence type="ECO:0000313" key="3">
    <source>
        <dbReference type="Proteomes" id="UP000054851"/>
    </source>
</evidence>
<name>A0A158A8L0_9BURK</name>
<gene>
    <name evidence="2" type="ORF">AWB79_02104</name>
</gene>
<keyword evidence="3" id="KW-1185">Reference proteome</keyword>